<keyword evidence="1" id="KW-0812">Transmembrane</keyword>
<feature type="transmembrane region" description="Helical" evidence="1">
    <location>
        <begin position="68"/>
        <end position="87"/>
    </location>
</feature>
<comment type="caution">
    <text evidence="3">The sequence shown here is derived from an EMBL/GenBank/DDBJ whole genome shotgun (WGS) entry which is preliminary data.</text>
</comment>
<feature type="transmembrane region" description="Helical" evidence="1">
    <location>
        <begin position="107"/>
        <end position="128"/>
    </location>
</feature>
<dbReference type="RefSeq" id="WP_106531129.1">
    <property type="nucleotide sequence ID" value="NZ_PYAW01000009.1"/>
</dbReference>
<feature type="domain" description="Signal transduction histidine kinase internal region" evidence="2">
    <location>
        <begin position="148"/>
        <end position="226"/>
    </location>
</feature>
<dbReference type="PANTHER" id="PTHR34220">
    <property type="entry name" value="SENSOR HISTIDINE KINASE YPDA"/>
    <property type="match status" value="1"/>
</dbReference>
<evidence type="ECO:0000313" key="3">
    <source>
        <dbReference type="EMBL" id="PSL43033.1"/>
    </source>
</evidence>
<organism evidence="3 4">
    <name type="scientific">Chitinophaga niastensis</name>
    <dbReference type="NCBI Taxonomy" id="536980"/>
    <lineage>
        <taxon>Bacteria</taxon>
        <taxon>Pseudomonadati</taxon>
        <taxon>Bacteroidota</taxon>
        <taxon>Chitinophagia</taxon>
        <taxon>Chitinophagales</taxon>
        <taxon>Chitinophagaceae</taxon>
        <taxon>Chitinophaga</taxon>
    </lineage>
</organism>
<evidence type="ECO:0000313" key="4">
    <source>
        <dbReference type="Proteomes" id="UP000240971"/>
    </source>
</evidence>
<dbReference type="InterPro" id="IPR010559">
    <property type="entry name" value="Sig_transdc_His_kin_internal"/>
</dbReference>
<keyword evidence="1" id="KW-0472">Membrane</keyword>
<keyword evidence="1" id="KW-1133">Transmembrane helix</keyword>
<sequence length="337" mass="39310">MKNRKLLYHSIFWASIYLLWVLVFRSYSFSITKTMTVEFCYLIFITADFYAINNLIVPQFLHKKRYPIFVVATITIIALSAWLRALVAVQINQHFFHITPIDFGTLYLFSLINISIWVLVVTIVKMLIDRIQIQQQLELLEKERIKSELDYLKAQISPHALFNSLNTIYGHIDKNNKPARDVLLQFSELLKYQLYECGAEKVDLEKEIAYINNYVAFQRLRKDDKLVVNIETGDITPGLRIAPLLIIVLIENAFKFVSSFPDKENKISIRIFTKENVVNCCIFNTKERQHHIINVNSGGIGFANLKRRLELLYATKYTLSVNVEHDFYETNLTIDLA</sequence>
<protein>
    <submittedName>
        <fullName evidence="3">Histidine kinase</fullName>
    </submittedName>
</protein>
<name>A0A2P8H9X4_CHINA</name>
<proteinExistence type="predicted"/>
<dbReference type="Pfam" id="PF06580">
    <property type="entry name" value="His_kinase"/>
    <property type="match status" value="1"/>
</dbReference>
<dbReference type="InterPro" id="IPR050640">
    <property type="entry name" value="Bact_2-comp_sensor_kinase"/>
</dbReference>
<keyword evidence="3" id="KW-0418">Kinase</keyword>
<feature type="transmembrane region" description="Helical" evidence="1">
    <location>
        <begin position="39"/>
        <end position="56"/>
    </location>
</feature>
<keyword evidence="3" id="KW-0808">Transferase</keyword>
<dbReference type="AlphaFoldDB" id="A0A2P8H9X4"/>
<dbReference type="OrthoDB" id="9792992at2"/>
<reference evidence="3 4" key="1">
    <citation type="submission" date="2018-03" db="EMBL/GenBank/DDBJ databases">
        <title>Genomic Encyclopedia of Archaeal and Bacterial Type Strains, Phase II (KMG-II): from individual species to whole genera.</title>
        <authorList>
            <person name="Goeker M."/>
        </authorList>
    </citation>
    <scope>NUCLEOTIDE SEQUENCE [LARGE SCALE GENOMIC DNA]</scope>
    <source>
        <strain evidence="3 4">DSM 24859</strain>
    </source>
</reference>
<dbReference type="GO" id="GO:0000155">
    <property type="term" value="F:phosphorelay sensor kinase activity"/>
    <property type="evidence" value="ECO:0007669"/>
    <property type="project" value="InterPro"/>
</dbReference>
<evidence type="ECO:0000256" key="1">
    <source>
        <dbReference type="SAM" id="Phobius"/>
    </source>
</evidence>
<feature type="transmembrane region" description="Helical" evidence="1">
    <location>
        <begin position="7"/>
        <end position="27"/>
    </location>
</feature>
<accession>A0A2P8H9X4</accession>
<dbReference type="EMBL" id="PYAW01000009">
    <property type="protein sequence ID" value="PSL43033.1"/>
    <property type="molecule type" value="Genomic_DNA"/>
</dbReference>
<evidence type="ECO:0000259" key="2">
    <source>
        <dbReference type="Pfam" id="PF06580"/>
    </source>
</evidence>
<dbReference type="Proteomes" id="UP000240971">
    <property type="component" value="Unassembled WGS sequence"/>
</dbReference>
<keyword evidence="4" id="KW-1185">Reference proteome</keyword>
<dbReference type="PANTHER" id="PTHR34220:SF7">
    <property type="entry name" value="SENSOR HISTIDINE KINASE YPDA"/>
    <property type="match status" value="1"/>
</dbReference>
<gene>
    <name evidence="3" type="ORF">CLV51_10927</name>
</gene>
<dbReference type="GO" id="GO:0016020">
    <property type="term" value="C:membrane"/>
    <property type="evidence" value="ECO:0007669"/>
    <property type="project" value="InterPro"/>
</dbReference>